<gene>
    <name evidence="3" type="ORF">PVIIG_05151</name>
</gene>
<dbReference type="Pfam" id="PF12319">
    <property type="entry name" value="TryThrA_C"/>
    <property type="match status" value="2"/>
</dbReference>
<accession>A0A0J9UTC0</accession>
<dbReference type="EMBL" id="KQ234650">
    <property type="protein sequence ID" value="KMZ76663.1"/>
    <property type="molecule type" value="Genomic_DNA"/>
</dbReference>
<proteinExistence type="predicted"/>
<dbReference type="OrthoDB" id="10289666at2759"/>
<feature type="compositionally biased region" description="Basic and acidic residues" evidence="1">
    <location>
        <begin position="58"/>
        <end position="67"/>
    </location>
</feature>
<evidence type="ECO:0000256" key="1">
    <source>
        <dbReference type="SAM" id="MobiDB-lite"/>
    </source>
</evidence>
<feature type="domain" description="Tryptophan/threonine-rich plasmodium antigen C-terminal" evidence="2">
    <location>
        <begin position="212"/>
        <end position="337"/>
    </location>
</feature>
<evidence type="ECO:0000313" key="3">
    <source>
        <dbReference type="EMBL" id="KMZ76663.1"/>
    </source>
</evidence>
<dbReference type="Proteomes" id="UP000053562">
    <property type="component" value="Unassembled WGS sequence"/>
</dbReference>
<protein>
    <recommendedName>
        <fullName evidence="2">Tryptophan/threonine-rich plasmodium antigen C-terminal domain-containing protein</fullName>
    </recommendedName>
</protein>
<feature type="region of interest" description="Disordered" evidence="1">
    <location>
        <begin position="128"/>
        <end position="200"/>
    </location>
</feature>
<feature type="compositionally biased region" description="Basic and acidic residues" evidence="1">
    <location>
        <begin position="180"/>
        <end position="189"/>
    </location>
</feature>
<organism evidence="3 4">
    <name type="scientific">Plasmodium vivax India VII</name>
    <dbReference type="NCBI Taxonomy" id="1077284"/>
    <lineage>
        <taxon>Eukaryota</taxon>
        <taxon>Sar</taxon>
        <taxon>Alveolata</taxon>
        <taxon>Apicomplexa</taxon>
        <taxon>Aconoidasida</taxon>
        <taxon>Haemosporida</taxon>
        <taxon>Plasmodiidae</taxon>
        <taxon>Plasmodium</taxon>
        <taxon>Plasmodium (Plasmodium)</taxon>
    </lineage>
</organism>
<feature type="compositionally biased region" description="Basic and acidic residues" evidence="1">
    <location>
        <begin position="153"/>
        <end position="170"/>
    </location>
</feature>
<evidence type="ECO:0000259" key="2">
    <source>
        <dbReference type="Pfam" id="PF12319"/>
    </source>
</evidence>
<reference evidence="3 4" key="1">
    <citation type="submission" date="2011-08" db="EMBL/GenBank/DDBJ databases">
        <title>The Genome Sequence of Plasmodium vivax India VII.</title>
        <authorList>
            <consortium name="The Broad Institute Genome Sequencing Platform"/>
            <consortium name="The Broad Institute Genome Sequencing Center for Infectious Disease"/>
            <person name="Neafsey D."/>
            <person name="Carlton J."/>
            <person name="Barnwell J."/>
            <person name="Collins W."/>
            <person name="Escalante A."/>
            <person name="Mullikin J."/>
            <person name="Saul A."/>
            <person name="Guigo R."/>
            <person name="Camara F."/>
            <person name="Young S.K."/>
            <person name="Zeng Q."/>
            <person name="Gargeya S."/>
            <person name="Fitzgerald M."/>
            <person name="Haas B."/>
            <person name="Abouelleil A."/>
            <person name="Alvarado L."/>
            <person name="Arachchi H.M."/>
            <person name="Berlin A."/>
            <person name="Brown A."/>
            <person name="Chapman S.B."/>
            <person name="Chen Z."/>
            <person name="Dunbar C."/>
            <person name="Freedman E."/>
            <person name="Gearin G."/>
            <person name="Gellesch M."/>
            <person name="Goldberg J."/>
            <person name="Griggs A."/>
            <person name="Gujja S."/>
            <person name="Heiman D."/>
            <person name="Howarth C."/>
            <person name="Larson L."/>
            <person name="Lui A."/>
            <person name="MacDonald P.J.P."/>
            <person name="Montmayeur A."/>
            <person name="Murphy C."/>
            <person name="Neiman D."/>
            <person name="Pearson M."/>
            <person name="Priest M."/>
            <person name="Roberts A."/>
            <person name="Saif S."/>
            <person name="Shea T."/>
            <person name="Shenoy N."/>
            <person name="Sisk P."/>
            <person name="Stolte C."/>
            <person name="Sykes S."/>
            <person name="Wortman J."/>
            <person name="Nusbaum C."/>
            <person name="Birren B."/>
        </authorList>
    </citation>
    <scope>NUCLEOTIDE SEQUENCE [LARGE SCALE GENOMIC DNA]</scope>
    <source>
        <strain evidence="3 4">India VII</strain>
    </source>
</reference>
<name>A0A0J9UTC0_PLAVI</name>
<sequence>MELQKNLKGGVKKPSLQQTKSPLPSKPPKPVNDKLKDDSNKTETKDAKNGLNKPPKNINDKVKDGENKTPSQDLNEPSFKLPMRQKESSWYTWLKGTKKDYETLKCFAKGNLYDWLCNEAMPKFPRNNLKGGLKDSPLKQPKSPLINGPPKPVNDKLKDDSNKTETKDAKNGLNKPPKNINDKVKDGENKTPSQDLNEPSFKLPMRQKASSWDAWLKGTKKDYENLKCFAKGNLYDWLCSVRDSFELYLQSLESKWTSCSDNTTTVFLCECLAESSGWGDPQWESWVKKELKEQLKTEAQAWISTKKKDFDGLTSKYFSLWKDHRRKELEEEAWKTKASSGGLSEWEELTDKMNTRYTNNLDNMWSNYSGDLLFRFDEWSPEVLEKWIESKQWNQWVKKVRK</sequence>
<feature type="domain" description="Tryptophan/threonine-rich plasmodium antigen C-terminal" evidence="2">
    <location>
        <begin position="344"/>
        <end position="396"/>
    </location>
</feature>
<feature type="compositionally biased region" description="Basic and acidic residues" evidence="1">
    <location>
        <begin position="31"/>
        <end position="48"/>
    </location>
</feature>
<feature type="region of interest" description="Disordered" evidence="1">
    <location>
        <begin position="1"/>
        <end position="87"/>
    </location>
</feature>
<dbReference type="AlphaFoldDB" id="A0A0J9UTC0"/>
<dbReference type="InterPro" id="IPR022089">
    <property type="entry name" value="Plasmodium-antigen_C"/>
</dbReference>
<evidence type="ECO:0000313" key="4">
    <source>
        <dbReference type="Proteomes" id="UP000053562"/>
    </source>
</evidence>